<accession>A0A0D2UZV9</accession>
<dbReference type="STRING" id="29730.A0A0D2UZV9"/>
<dbReference type="Gramene" id="KJB61915">
    <property type="protein sequence ID" value="KJB61915"/>
    <property type="gene ID" value="B456_009G390900"/>
</dbReference>
<dbReference type="OMA" id="MIKVDIN"/>
<proteinExistence type="predicted"/>
<dbReference type="eggNOG" id="KOG1075">
    <property type="taxonomic scope" value="Eukaryota"/>
</dbReference>
<evidence type="ECO:0000313" key="2">
    <source>
        <dbReference type="Proteomes" id="UP000032304"/>
    </source>
</evidence>
<gene>
    <name evidence="1" type="ORF">B456_009G390900</name>
</gene>
<reference evidence="1 2" key="1">
    <citation type="journal article" date="2012" name="Nature">
        <title>Repeated polyploidization of Gossypium genomes and the evolution of spinnable cotton fibres.</title>
        <authorList>
            <person name="Paterson A.H."/>
            <person name="Wendel J.F."/>
            <person name="Gundlach H."/>
            <person name="Guo H."/>
            <person name="Jenkins J."/>
            <person name="Jin D."/>
            <person name="Llewellyn D."/>
            <person name="Showmaker K.C."/>
            <person name="Shu S."/>
            <person name="Udall J."/>
            <person name="Yoo M.J."/>
            <person name="Byers R."/>
            <person name="Chen W."/>
            <person name="Doron-Faigenboim A."/>
            <person name="Duke M.V."/>
            <person name="Gong L."/>
            <person name="Grimwood J."/>
            <person name="Grover C."/>
            <person name="Grupp K."/>
            <person name="Hu G."/>
            <person name="Lee T.H."/>
            <person name="Li J."/>
            <person name="Lin L."/>
            <person name="Liu T."/>
            <person name="Marler B.S."/>
            <person name="Page J.T."/>
            <person name="Roberts A.W."/>
            <person name="Romanel E."/>
            <person name="Sanders W.S."/>
            <person name="Szadkowski E."/>
            <person name="Tan X."/>
            <person name="Tang H."/>
            <person name="Xu C."/>
            <person name="Wang J."/>
            <person name="Wang Z."/>
            <person name="Zhang D."/>
            <person name="Zhang L."/>
            <person name="Ashrafi H."/>
            <person name="Bedon F."/>
            <person name="Bowers J.E."/>
            <person name="Brubaker C.L."/>
            <person name="Chee P.W."/>
            <person name="Das S."/>
            <person name="Gingle A.R."/>
            <person name="Haigler C.H."/>
            <person name="Harker D."/>
            <person name="Hoffmann L.V."/>
            <person name="Hovav R."/>
            <person name="Jones D.C."/>
            <person name="Lemke C."/>
            <person name="Mansoor S."/>
            <person name="ur Rahman M."/>
            <person name="Rainville L.N."/>
            <person name="Rambani A."/>
            <person name="Reddy U.K."/>
            <person name="Rong J.K."/>
            <person name="Saranga Y."/>
            <person name="Scheffler B.E."/>
            <person name="Scheffler J.A."/>
            <person name="Stelly D.M."/>
            <person name="Triplett B.A."/>
            <person name="Van Deynze A."/>
            <person name="Vaslin M.F."/>
            <person name="Waghmare V.N."/>
            <person name="Walford S.A."/>
            <person name="Wright R.J."/>
            <person name="Zaki E.A."/>
            <person name="Zhang T."/>
            <person name="Dennis E.S."/>
            <person name="Mayer K.F."/>
            <person name="Peterson D.G."/>
            <person name="Rokhsar D.S."/>
            <person name="Wang X."/>
            <person name="Schmutz J."/>
        </authorList>
    </citation>
    <scope>NUCLEOTIDE SEQUENCE [LARGE SCALE GENOMIC DNA]</scope>
</reference>
<dbReference type="EMBL" id="CM001748">
    <property type="protein sequence ID" value="KJB61915.1"/>
    <property type="molecule type" value="Genomic_DNA"/>
</dbReference>
<protein>
    <submittedName>
        <fullName evidence="1">Uncharacterized protein</fullName>
    </submittedName>
</protein>
<feature type="non-terminal residue" evidence="1">
    <location>
        <position position="1"/>
    </location>
</feature>
<evidence type="ECO:0000313" key="1">
    <source>
        <dbReference type="EMBL" id="KJB61915.1"/>
    </source>
</evidence>
<organism evidence="1 2">
    <name type="scientific">Gossypium raimondii</name>
    <name type="common">Peruvian cotton</name>
    <name type="synonym">Gossypium klotzschianum subsp. raimondii</name>
    <dbReference type="NCBI Taxonomy" id="29730"/>
    <lineage>
        <taxon>Eukaryota</taxon>
        <taxon>Viridiplantae</taxon>
        <taxon>Streptophyta</taxon>
        <taxon>Embryophyta</taxon>
        <taxon>Tracheophyta</taxon>
        <taxon>Spermatophyta</taxon>
        <taxon>Magnoliopsida</taxon>
        <taxon>eudicotyledons</taxon>
        <taxon>Gunneridae</taxon>
        <taxon>Pentapetalae</taxon>
        <taxon>rosids</taxon>
        <taxon>malvids</taxon>
        <taxon>Malvales</taxon>
        <taxon>Malvaceae</taxon>
        <taxon>Malvoideae</taxon>
        <taxon>Gossypium</taxon>
    </lineage>
</organism>
<dbReference type="PANTHER" id="PTHR31286">
    <property type="entry name" value="GLYCINE-RICH CELL WALL STRUCTURAL PROTEIN 1.8-LIKE"/>
    <property type="match status" value="1"/>
</dbReference>
<dbReference type="AlphaFoldDB" id="A0A0D2UZV9"/>
<dbReference type="PANTHER" id="PTHR31286:SF99">
    <property type="entry name" value="DUF4283 DOMAIN-CONTAINING PROTEIN"/>
    <property type="match status" value="1"/>
</dbReference>
<dbReference type="InterPro" id="IPR040256">
    <property type="entry name" value="At4g02000-like"/>
</dbReference>
<keyword evidence="2" id="KW-1185">Reference proteome</keyword>
<name>A0A0D2UZV9_GOSRA</name>
<dbReference type="Proteomes" id="UP000032304">
    <property type="component" value="Chromosome 9"/>
</dbReference>
<sequence length="158" mass="17997">GKIRFKVLLNKITLLWNPKCLVQLMDLENNFFLVRFQDENNYNKALIGGTMSNLWKMSDYSGDRQIVRSMVKLDVHTDCARRGRFALLAICVDLRKRLVSKVRINGRLQQVEYEALPNIFFKCGLYGHEADLCSGVKTTSPVADSDFASSVMEKSGLE</sequence>